<dbReference type="InterPro" id="IPR014721">
    <property type="entry name" value="Ribsml_uS5_D2-typ_fold_subgr"/>
</dbReference>
<name>D6YWS0_WADCW</name>
<evidence type="ECO:0000256" key="4">
    <source>
        <dbReference type="ARBA" id="ARBA00035259"/>
    </source>
</evidence>
<evidence type="ECO:0000256" key="5">
    <source>
        <dbReference type="HAMAP-Rule" id="MF_00532"/>
    </source>
</evidence>
<feature type="compositionally biased region" description="Basic residues" evidence="7">
    <location>
        <begin position="109"/>
        <end position="128"/>
    </location>
</feature>
<dbReference type="InterPro" id="IPR000754">
    <property type="entry name" value="Ribosomal_uS9"/>
</dbReference>
<dbReference type="HAMAP" id="MF_00532_B">
    <property type="entry name" value="Ribosomal_uS9_B"/>
    <property type="match status" value="1"/>
</dbReference>
<dbReference type="PANTHER" id="PTHR21569">
    <property type="entry name" value="RIBOSOMAL PROTEIN S9"/>
    <property type="match status" value="1"/>
</dbReference>
<proteinExistence type="inferred from homology"/>
<dbReference type="GO" id="GO:0003723">
    <property type="term" value="F:RNA binding"/>
    <property type="evidence" value="ECO:0007669"/>
    <property type="project" value="TreeGrafter"/>
</dbReference>
<dbReference type="GO" id="GO:0003735">
    <property type="term" value="F:structural constituent of ribosome"/>
    <property type="evidence" value="ECO:0007669"/>
    <property type="project" value="InterPro"/>
</dbReference>
<evidence type="ECO:0000256" key="6">
    <source>
        <dbReference type="RuleBase" id="RU003815"/>
    </source>
</evidence>
<dbReference type="STRING" id="716544.wcw_1224"/>
<dbReference type="eggNOG" id="COG0103">
    <property type="taxonomic scope" value="Bacteria"/>
</dbReference>
<evidence type="ECO:0000256" key="2">
    <source>
        <dbReference type="ARBA" id="ARBA00022980"/>
    </source>
</evidence>
<gene>
    <name evidence="5 8" type="primary">rpsI</name>
    <name evidence="8" type="ordered locus">wcw_1224</name>
</gene>
<dbReference type="Proteomes" id="UP000001505">
    <property type="component" value="Chromosome"/>
</dbReference>
<dbReference type="InterPro" id="IPR023035">
    <property type="entry name" value="Ribosomal_uS9_bac/plastid"/>
</dbReference>
<dbReference type="EMBL" id="CP001928">
    <property type="protein sequence ID" value="ADI38581.1"/>
    <property type="molecule type" value="Genomic_DNA"/>
</dbReference>
<dbReference type="HOGENOM" id="CLU_046483_2_1_0"/>
<dbReference type="NCBIfam" id="NF001099">
    <property type="entry name" value="PRK00132.1"/>
    <property type="match status" value="1"/>
</dbReference>
<evidence type="ECO:0000256" key="1">
    <source>
        <dbReference type="ARBA" id="ARBA00005251"/>
    </source>
</evidence>
<evidence type="ECO:0000256" key="3">
    <source>
        <dbReference type="ARBA" id="ARBA00023274"/>
    </source>
</evidence>
<dbReference type="InterPro" id="IPR020568">
    <property type="entry name" value="Ribosomal_Su5_D2-typ_SF"/>
</dbReference>
<evidence type="ECO:0000313" key="8">
    <source>
        <dbReference type="EMBL" id="ADI38581.1"/>
    </source>
</evidence>
<dbReference type="GO" id="GO:0022627">
    <property type="term" value="C:cytosolic small ribosomal subunit"/>
    <property type="evidence" value="ECO:0007669"/>
    <property type="project" value="TreeGrafter"/>
</dbReference>
<dbReference type="PROSITE" id="PS00360">
    <property type="entry name" value="RIBOSOMAL_S9"/>
    <property type="match status" value="1"/>
</dbReference>
<dbReference type="GO" id="GO:0006412">
    <property type="term" value="P:translation"/>
    <property type="evidence" value="ECO:0007669"/>
    <property type="project" value="UniProtKB-UniRule"/>
</dbReference>
<reference evidence="8 9" key="1">
    <citation type="journal article" date="2010" name="PLoS ONE">
        <title>The Waddlia genome: a window into chlamydial biology.</title>
        <authorList>
            <person name="Bertelli C."/>
            <person name="Collyn F."/>
            <person name="Croxatto A."/>
            <person name="Ruckert C."/>
            <person name="Polkinghorne A."/>
            <person name="Kebbi-Beghdadi C."/>
            <person name="Goesmann A."/>
            <person name="Vaughan L."/>
            <person name="Greub G."/>
        </authorList>
    </citation>
    <scope>NUCLEOTIDE SEQUENCE [LARGE SCALE GENOMIC DNA]</scope>
    <source>
        <strain evidence="9">ATCC VR-1470 / WSU 86-1044</strain>
    </source>
</reference>
<dbReference type="RefSeq" id="WP_013182293.1">
    <property type="nucleotide sequence ID" value="NC_014225.1"/>
</dbReference>
<feature type="region of interest" description="Disordered" evidence="7">
    <location>
        <begin position="96"/>
        <end position="128"/>
    </location>
</feature>
<dbReference type="FunFam" id="3.30.230.10:FF:000001">
    <property type="entry name" value="30S ribosomal protein S9"/>
    <property type="match status" value="1"/>
</dbReference>
<comment type="similarity">
    <text evidence="1 5 6">Belongs to the universal ribosomal protein uS9 family.</text>
</comment>
<feature type="compositionally biased region" description="Basic and acidic residues" evidence="7">
    <location>
        <begin position="96"/>
        <end position="108"/>
    </location>
</feature>
<dbReference type="SUPFAM" id="SSF54211">
    <property type="entry name" value="Ribosomal protein S5 domain 2-like"/>
    <property type="match status" value="1"/>
</dbReference>
<accession>D6YWS0</accession>
<dbReference type="InterPro" id="IPR020574">
    <property type="entry name" value="Ribosomal_uS9_CS"/>
</dbReference>
<dbReference type="Pfam" id="PF00380">
    <property type="entry name" value="Ribosomal_S9"/>
    <property type="match status" value="1"/>
</dbReference>
<keyword evidence="2 5" id="KW-0689">Ribosomal protein</keyword>
<dbReference type="Gene3D" id="3.30.230.10">
    <property type="match status" value="1"/>
</dbReference>
<dbReference type="AlphaFoldDB" id="D6YWS0"/>
<sequence length="128" mass="14158">MEESVATGRRKTAVASVRVRQGKGNIVINGRPMDQYLPLKVQQEAILLPFASLGGAGKHDLIIRVKGGGIEGQVGAIRLGIARALASENETLQPEFKDKGYLTRDPRKKERKKYGRAGARKRFQFSKR</sequence>
<dbReference type="PANTHER" id="PTHR21569:SF1">
    <property type="entry name" value="SMALL RIBOSOMAL SUBUNIT PROTEIN US9M"/>
    <property type="match status" value="1"/>
</dbReference>
<protein>
    <recommendedName>
        <fullName evidence="4 5">Small ribosomal subunit protein uS9</fullName>
    </recommendedName>
</protein>
<dbReference type="KEGG" id="wch:wcw_1224"/>
<dbReference type="OrthoDB" id="9803965at2"/>
<evidence type="ECO:0000313" key="9">
    <source>
        <dbReference type="Proteomes" id="UP000001505"/>
    </source>
</evidence>
<organism evidence="8 9">
    <name type="scientific">Waddlia chondrophila (strain ATCC VR-1470 / WSU 86-1044)</name>
    <dbReference type="NCBI Taxonomy" id="716544"/>
    <lineage>
        <taxon>Bacteria</taxon>
        <taxon>Pseudomonadati</taxon>
        <taxon>Chlamydiota</taxon>
        <taxon>Chlamydiia</taxon>
        <taxon>Parachlamydiales</taxon>
        <taxon>Waddliaceae</taxon>
        <taxon>Waddlia</taxon>
    </lineage>
</organism>
<keyword evidence="3 5" id="KW-0687">Ribonucleoprotein</keyword>
<keyword evidence="9" id="KW-1185">Reference proteome</keyword>
<evidence type="ECO:0000256" key="7">
    <source>
        <dbReference type="SAM" id="MobiDB-lite"/>
    </source>
</evidence>